<evidence type="ECO:0000313" key="2">
    <source>
        <dbReference type="Proteomes" id="UP001138661"/>
    </source>
</evidence>
<keyword evidence="2" id="KW-1185">Reference proteome</keyword>
<dbReference type="Proteomes" id="UP001138661">
    <property type="component" value="Unassembled WGS sequence"/>
</dbReference>
<dbReference type="EMBL" id="JAHXDN010000002">
    <property type="protein sequence ID" value="MBW4707968.1"/>
    <property type="molecule type" value="Genomic_DNA"/>
</dbReference>
<reference evidence="1" key="1">
    <citation type="submission" date="2021-07" db="EMBL/GenBank/DDBJ databases">
        <title>Roseobacter insulae sp. nov., isolated from a tidal flat.</title>
        <authorList>
            <person name="Park S."/>
            <person name="Yoon J.-H."/>
        </authorList>
    </citation>
    <scope>NUCLEOTIDE SEQUENCE</scope>
    <source>
        <strain evidence="1">YSTF-M11</strain>
    </source>
</reference>
<sequence length="346" mass="37625">MKLKDVGKILCVATAIATLAQSAAAEKVLKLGTVGFLGMPIGDAIDQALIPTLEEVSGGQLKIEPHYRKSLCSEQSCGEQANQGLLALWTSSTANFGNFGTALAIFDLPYIFKSIEDADRISSEWLAKKQCDIAAEEAGHVCLTVYSSGGFRQLGNAHGPVHVPSDMAGIKWRVTKSPIEYTLVKNWGAVPVPYDWSQLYQGLQTGVVSGQYVATPWQHVAKLHEVAKYFTEIGGSWSGNQLSIDKRQYDALSDQEKAWLHTAATAFGQKVQELDRAWVEAGEAEIKASINEWYVPTEAEMTQWRAGAIDAWLNAKGSFDPATARRVLEEQGMTGFIAQLEDAGAL</sequence>
<dbReference type="NCBIfam" id="NF037995">
    <property type="entry name" value="TRAP_S1"/>
    <property type="match status" value="1"/>
</dbReference>
<comment type="caution">
    <text evidence="1">The sequence shown here is derived from an EMBL/GenBank/DDBJ whole genome shotgun (WGS) entry which is preliminary data.</text>
</comment>
<dbReference type="InterPro" id="IPR018389">
    <property type="entry name" value="DctP_fam"/>
</dbReference>
<gene>
    <name evidence="1" type="ORF">KX928_09230</name>
</gene>
<accession>A0A9X1K1Y0</accession>
<name>A0A9X1K1Y0_9RHOB</name>
<organism evidence="1 2">
    <name type="scientific">Roseobacter insulae</name>
    <dbReference type="NCBI Taxonomy" id="2859783"/>
    <lineage>
        <taxon>Bacteria</taxon>
        <taxon>Pseudomonadati</taxon>
        <taxon>Pseudomonadota</taxon>
        <taxon>Alphaproteobacteria</taxon>
        <taxon>Rhodobacterales</taxon>
        <taxon>Roseobacteraceae</taxon>
        <taxon>Roseobacter</taxon>
    </lineage>
</organism>
<dbReference type="RefSeq" id="WP_219501323.1">
    <property type="nucleotide sequence ID" value="NZ_JAHXDN010000002.1"/>
</dbReference>
<dbReference type="Pfam" id="PF03480">
    <property type="entry name" value="DctP"/>
    <property type="match status" value="1"/>
</dbReference>
<dbReference type="PANTHER" id="PTHR33376:SF5">
    <property type="entry name" value="EXTRACYTOPLASMIC SOLUTE RECEPTOR PROTEIN"/>
    <property type="match status" value="1"/>
</dbReference>
<proteinExistence type="predicted"/>
<dbReference type="CDD" id="cd13603">
    <property type="entry name" value="PBP2_TRAP_Siap_TeaA_like"/>
    <property type="match status" value="1"/>
</dbReference>
<dbReference type="PANTHER" id="PTHR33376">
    <property type="match status" value="1"/>
</dbReference>
<dbReference type="AlphaFoldDB" id="A0A9X1K1Y0"/>
<evidence type="ECO:0000313" key="1">
    <source>
        <dbReference type="EMBL" id="MBW4707968.1"/>
    </source>
</evidence>
<protein>
    <submittedName>
        <fullName evidence="1">TRAP transporter substrate-binding protein</fullName>
    </submittedName>
</protein>
<dbReference type="GO" id="GO:0055085">
    <property type="term" value="P:transmembrane transport"/>
    <property type="evidence" value="ECO:0007669"/>
    <property type="project" value="InterPro"/>
</dbReference>